<evidence type="ECO:0000256" key="1">
    <source>
        <dbReference type="SAM" id="MobiDB-lite"/>
    </source>
</evidence>
<keyword evidence="3" id="KW-1185">Reference proteome</keyword>
<feature type="compositionally biased region" description="Polar residues" evidence="1">
    <location>
        <begin position="125"/>
        <end position="139"/>
    </location>
</feature>
<dbReference type="Proteomes" id="UP001324794">
    <property type="component" value="Chromosome"/>
</dbReference>
<dbReference type="EMBL" id="CP140255">
    <property type="protein sequence ID" value="WQH11096.1"/>
    <property type="molecule type" value="Genomic_DNA"/>
</dbReference>
<dbReference type="RefSeq" id="WP_223288861.1">
    <property type="nucleotide sequence ID" value="NZ_CP140255.1"/>
</dbReference>
<proteinExistence type="predicted"/>
<organism evidence="2 3">
    <name type="scientific">Vreelandella neptunia</name>
    <dbReference type="NCBI Taxonomy" id="115551"/>
    <lineage>
        <taxon>Bacteria</taxon>
        <taxon>Pseudomonadati</taxon>
        <taxon>Pseudomonadota</taxon>
        <taxon>Gammaproteobacteria</taxon>
        <taxon>Oceanospirillales</taxon>
        <taxon>Halomonadaceae</taxon>
        <taxon>Vreelandella</taxon>
    </lineage>
</organism>
<feature type="region of interest" description="Disordered" evidence="1">
    <location>
        <begin position="1"/>
        <end position="171"/>
    </location>
</feature>
<sequence length="171" mass="18858">MRKDNDIEALKRQSSSEFDYQNFSTDKRSSGNKHRWKLLEGVANCSPGGRKSHVRKSGEFSPADAPDSEETPRLIPQASAPKQEKTVPVSHINGQAREYRIEESSRTIPVPPSERGVGASKPVLRTSSPDKTSTSQPASFGNLFKGYTENSQDVENSPQTSLKALLRQIDS</sequence>
<reference evidence="2 3" key="1">
    <citation type="submission" date="2023-11" db="EMBL/GenBank/DDBJ databases">
        <title>MicrobeMod: A computational toolkit for identifying prokaryotic methylation and restriction-modification with nanopore sequencing.</title>
        <authorList>
            <person name="Crits-Christoph A."/>
            <person name="Kang S.C."/>
            <person name="Lee H."/>
            <person name="Ostrov N."/>
        </authorList>
    </citation>
    <scope>NUCLEOTIDE SEQUENCE [LARGE SCALE GENOMIC DNA]</scope>
    <source>
        <strain evidence="2 3">ATCC BAA-805</strain>
    </source>
</reference>
<gene>
    <name evidence="2" type="ORF">SR894_13095</name>
</gene>
<feature type="compositionally biased region" description="Polar residues" evidence="1">
    <location>
        <begin position="148"/>
        <end position="162"/>
    </location>
</feature>
<feature type="compositionally biased region" description="Polar residues" evidence="1">
    <location>
        <begin position="12"/>
        <end position="24"/>
    </location>
</feature>
<feature type="compositionally biased region" description="Basic and acidic residues" evidence="1">
    <location>
        <begin position="1"/>
        <end position="11"/>
    </location>
</feature>
<name>A0ABZ0YI84_9GAMM</name>
<evidence type="ECO:0000313" key="2">
    <source>
        <dbReference type="EMBL" id="WQH11096.1"/>
    </source>
</evidence>
<evidence type="ECO:0000313" key="3">
    <source>
        <dbReference type="Proteomes" id="UP001324794"/>
    </source>
</evidence>
<accession>A0ABZ0YI84</accession>
<protein>
    <submittedName>
        <fullName evidence="2">Uncharacterized protein</fullName>
    </submittedName>
</protein>